<name>A0A9P9L831_FUSSL</name>
<dbReference type="Proteomes" id="UP000736672">
    <property type="component" value="Unassembled WGS sequence"/>
</dbReference>
<dbReference type="EMBL" id="JAGTJS010000001">
    <property type="protein sequence ID" value="KAH7275741.1"/>
    <property type="molecule type" value="Genomic_DNA"/>
</dbReference>
<evidence type="ECO:0000313" key="1">
    <source>
        <dbReference type="EMBL" id="KAH7275741.1"/>
    </source>
</evidence>
<comment type="caution">
    <text evidence="1">The sequence shown here is derived from an EMBL/GenBank/DDBJ whole genome shotgun (WGS) entry which is preliminary data.</text>
</comment>
<evidence type="ECO:0000313" key="2">
    <source>
        <dbReference type="Proteomes" id="UP000736672"/>
    </source>
</evidence>
<dbReference type="AlphaFoldDB" id="A0A9P9L831"/>
<organism evidence="1 2">
    <name type="scientific">Fusarium solani</name>
    <name type="common">Filamentous fungus</name>
    <dbReference type="NCBI Taxonomy" id="169388"/>
    <lineage>
        <taxon>Eukaryota</taxon>
        <taxon>Fungi</taxon>
        <taxon>Dikarya</taxon>
        <taxon>Ascomycota</taxon>
        <taxon>Pezizomycotina</taxon>
        <taxon>Sordariomycetes</taxon>
        <taxon>Hypocreomycetidae</taxon>
        <taxon>Hypocreales</taxon>
        <taxon>Nectriaceae</taxon>
        <taxon>Fusarium</taxon>
        <taxon>Fusarium solani species complex</taxon>
    </lineage>
</organism>
<sequence>MSALEPVEYTPTPVPISLADMILEPSSTEERAPGALISKPSDLSSAEKATAHDLLQKWCSHHRGRSEPLVMTFNMYRSFWHAVFQVGIIRTSLFNIRMENSGQDDLIRATSSDQEETPA</sequence>
<keyword evidence="2" id="KW-1185">Reference proteome</keyword>
<dbReference type="OrthoDB" id="5002989at2759"/>
<gene>
    <name evidence="1" type="ORF">B0J15DRAFT_540742</name>
</gene>
<proteinExistence type="predicted"/>
<protein>
    <submittedName>
        <fullName evidence="1">Uncharacterized protein</fullName>
    </submittedName>
</protein>
<reference evidence="1" key="1">
    <citation type="journal article" date="2021" name="Nat. Commun.">
        <title>Genetic determinants of endophytism in the Arabidopsis root mycobiome.</title>
        <authorList>
            <person name="Mesny F."/>
            <person name="Miyauchi S."/>
            <person name="Thiergart T."/>
            <person name="Pickel B."/>
            <person name="Atanasova L."/>
            <person name="Karlsson M."/>
            <person name="Huettel B."/>
            <person name="Barry K.W."/>
            <person name="Haridas S."/>
            <person name="Chen C."/>
            <person name="Bauer D."/>
            <person name="Andreopoulos W."/>
            <person name="Pangilinan J."/>
            <person name="LaButti K."/>
            <person name="Riley R."/>
            <person name="Lipzen A."/>
            <person name="Clum A."/>
            <person name="Drula E."/>
            <person name="Henrissat B."/>
            <person name="Kohler A."/>
            <person name="Grigoriev I.V."/>
            <person name="Martin F.M."/>
            <person name="Hacquard S."/>
        </authorList>
    </citation>
    <scope>NUCLEOTIDE SEQUENCE</scope>
    <source>
        <strain evidence="1">FSSC 5 MPI-SDFR-AT-0091</strain>
    </source>
</reference>
<accession>A0A9P9L831</accession>